<protein>
    <submittedName>
        <fullName evidence="2">Uncharacterized protein</fullName>
    </submittedName>
</protein>
<evidence type="ECO:0000256" key="1">
    <source>
        <dbReference type="SAM" id="Phobius"/>
    </source>
</evidence>
<feature type="transmembrane region" description="Helical" evidence="1">
    <location>
        <begin position="16"/>
        <end position="34"/>
    </location>
</feature>
<organism evidence="2">
    <name type="scientific">viral metagenome</name>
    <dbReference type="NCBI Taxonomy" id="1070528"/>
    <lineage>
        <taxon>unclassified sequences</taxon>
        <taxon>metagenomes</taxon>
        <taxon>organismal metagenomes</taxon>
    </lineage>
</organism>
<name>A0A6C0INS6_9ZZZZ</name>
<accession>A0A6C0INS6</accession>
<keyword evidence="1" id="KW-0812">Transmembrane</keyword>
<keyword evidence="1" id="KW-1133">Transmembrane helix</keyword>
<dbReference type="AlphaFoldDB" id="A0A6C0INS6"/>
<dbReference type="EMBL" id="MN740232">
    <property type="protein sequence ID" value="QHT94854.1"/>
    <property type="molecule type" value="Genomic_DNA"/>
</dbReference>
<sequence>MPKKCPPGVFCIENTTLLFLLIVFSIIGGILYTVNNNVKTNYNIYMKNNEDHKAVLNDMHSPPLKNNSYHPELRSCHSNGLPINIKTRGGGGAYRQLGILTRMSGDEMILPLMGRPLYSNRSKWQYYTMTDKNNVVKLPISSKGRSCTGEYGCDELTNGETIYVDGYNDTFKVTIYDNSQFQYIPYL</sequence>
<evidence type="ECO:0000313" key="2">
    <source>
        <dbReference type="EMBL" id="QHT94854.1"/>
    </source>
</evidence>
<keyword evidence="1" id="KW-0472">Membrane</keyword>
<dbReference type="InterPro" id="IPR043929">
    <property type="entry name" value="DUF5755"/>
</dbReference>
<proteinExistence type="predicted"/>
<dbReference type="Pfam" id="PF19059">
    <property type="entry name" value="DUF5755"/>
    <property type="match status" value="1"/>
</dbReference>
<reference evidence="2" key="1">
    <citation type="journal article" date="2020" name="Nature">
        <title>Giant virus diversity and host interactions through global metagenomics.</title>
        <authorList>
            <person name="Schulz F."/>
            <person name="Roux S."/>
            <person name="Paez-Espino D."/>
            <person name="Jungbluth S."/>
            <person name="Walsh D.A."/>
            <person name="Denef V.J."/>
            <person name="McMahon K.D."/>
            <person name="Konstantinidis K.T."/>
            <person name="Eloe-Fadrosh E.A."/>
            <person name="Kyrpides N.C."/>
            <person name="Woyke T."/>
        </authorList>
    </citation>
    <scope>NUCLEOTIDE SEQUENCE</scope>
    <source>
        <strain evidence="2">GVMAG-M-3300024261-37</strain>
    </source>
</reference>